<proteinExistence type="inferred from homology"/>
<dbReference type="RefSeq" id="WP_075056259.1">
    <property type="nucleotide sequence ID" value="NZ_BMNY01000001.1"/>
</dbReference>
<protein>
    <recommendedName>
        <fullName evidence="10">Cytidylate kinase</fullName>
        <shortName evidence="10">CK</shortName>
        <ecNumber evidence="10">2.7.4.25</ecNumber>
    </recommendedName>
    <alternativeName>
        <fullName evidence="10">Cytidine monophosphate kinase</fullName>
        <shortName evidence="10">CMP kinase</shortName>
    </alternativeName>
</protein>
<dbReference type="Pfam" id="PF13189">
    <property type="entry name" value="Cytidylate_kin2"/>
    <property type="match status" value="1"/>
</dbReference>
<dbReference type="InterPro" id="IPR011994">
    <property type="entry name" value="Cytidylate_kinase_dom"/>
</dbReference>
<comment type="catalytic activity">
    <reaction evidence="8 10">
        <text>dCMP + ATP = dCDP + ADP</text>
        <dbReference type="Rhea" id="RHEA:25094"/>
        <dbReference type="ChEBI" id="CHEBI:30616"/>
        <dbReference type="ChEBI" id="CHEBI:57566"/>
        <dbReference type="ChEBI" id="CHEBI:58593"/>
        <dbReference type="ChEBI" id="CHEBI:456216"/>
        <dbReference type="EC" id="2.7.4.25"/>
    </reaction>
</comment>
<keyword evidence="3 10" id="KW-0963">Cytoplasm</keyword>
<evidence type="ECO:0000256" key="2">
    <source>
        <dbReference type="ARBA" id="ARBA00011005"/>
    </source>
</evidence>
<evidence type="ECO:0000256" key="7">
    <source>
        <dbReference type="ARBA" id="ARBA00022840"/>
    </source>
</evidence>
<keyword evidence="12" id="KW-1185">Reference proteome</keyword>
<dbReference type="InterPro" id="IPR027417">
    <property type="entry name" value="P-loop_NTPase"/>
</dbReference>
<dbReference type="NCBIfam" id="TIGR02173">
    <property type="entry name" value="cyt_kin_arch"/>
    <property type="match status" value="1"/>
</dbReference>
<keyword evidence="5 10" id="KW-0547">Nucleotide-binding</keyword>
<dbReference type="GO" id="GO:0036431">
    <property type="term" value="F:dCMP kinase activity"/>
    <property type="evidence" value="ECO:0007669"/>
    <property type="project" value="InterPro"/>
</dbReference>
<evidence type="ECO:0000256" key="3">
    <source>
        <dbReference type="ARBA" id="ARBA00022490"/>
    </source>
</evidence>
<comment type="similarity">
    <text evidence="2 10">Belongs to the cytidylate kinase family. Type 2 subfamily.</text>
</comment>
<evidence type="ECO:0000256" key="1">
    <source>
        <dbReference type="ARBA" id="ARBA00004496"/>
    </source>
</evidence>
<evidence type="ECO:0000256" key="9">
    <source>
        <dbReference type="ARBA" id="ARBA00048478"/>
    </source>
</evidence>
<evidence type="ECO:0000256" key="6">
    <source>
        <dbReference type="ARBA" id="ARBA00022777"/>
    </source>
</evidence>
<dbReference type="InterPro" id="IPR011892">
    <property type="entry name" value="Cyt_kin_arch"/>
</dbReference>
<sequence>MRIAISGGIGSGKSTVARLLAERTGYEYVSGGVFFRQKARELGMTIEEFNEYAESHPEIDMELDSDLLSFLRRSDDFVIESRLVGWLCYRNGIDALKIFLEASRETRARRLASRERQSYQEAFSDLVRREESELRRYRHLYGIDYMDSSFYDLVIDTENLSPEEVVNEVFSRLSKGYRC</sequence>
<reference evidence="11" key="1">
    <citation type="journal article" date="2014" name="Int. J. Syst. Evol. Microbiol.">
        <title>Complete genome sequence of Corynebacterium casei LMG S-19264T (=DSM 44701T), isolated from a smear-ripened cheese.</title>
        <authorList>
            <consortium name="US DOE Joint Genome Institute (JGI-PGF)"/>
            <person name="Walter F."/>
            <person name="Albersmeier A."/>
            <person name="Kalinowski J."/>
            <person name="Ruckert C."/>
        </authorList>
    </citation>
    <scope>NUCLEOTIDE SEQUENCE</scope>
    <source>
        <strain evidence="11">JCM 13583</strain>
    </source>
</reference>
<keyword evidence="6 10" id="KW-0418">Kinase</keyword>
<evidence type="ECO:0000256" key="5">
    <source>
        <dbReference type="ARBA" id="ARBA00022741"/>
    </source>
</evidence>
<dbReference type="SUPFAM" id="SSF52540">
    <property type="entry name" value="P-loop containing nucleoside triphosphate hydrolases"/>
    <property type="match status" value="1"/>
</dbReference>
<feature type="binding site" evidence="10">
    <location>
        <begin position="7"/>
        <end position="15"/>
    </location>
    <ligand>
        <name>ATP</name>
        <dbReference type="ChEBI" id="CHEBI:30616"/>
    </ligand>
</feature>
<keyword evidence="4 10" id="KW-0808">Transferase</keyword>
<keyword evidence="7 10" id="KW-0067">ATP-binding</keyword>
<accession>A0AA37BQZ5</accession>
<dbReference type="GO" id="GO:0005524">
    <property type="term" value="F:ATP binding"/>
    <property type="evidence" value="ECO:0007669"/>
    <property type="project" value="UniProtKB-UniRule"/>
</dbReference>
<organism evidence="11 12">
    <name type="scientific">Thermogymnomonas acidicola</name>
    <dbReference type="NCBI Taxonomy" id="399579"/>
    <lineage>
        <taxon>Archaea</taxon>
        <taxon>Methanobacteriati</taxon>
        <taxon>Thermoplasmatota</taxon>
        <taxon>Thermoplasmata</taxon>
        <taxon>Thermoplasmatales</taxon>
        <taxon>Thermogymnomonas</taxon>
    </lineage>
</organism>
<dbReference type="AlphaFoldDB" id="A0AA37BQZ5"/>
<dbReference type="Proteomes" id="UP000632195">
    <property type="component" value="Unassembled WGS sequence"/>
</dbReference>
<gene>
    <name evidence="10" type="primary">cmk</name>
    <name evidence="11" type="ORF">GCM10007108_07850</name>
</gene>
<comment type="caution">
    <text evidence="11">The sequence shown here is derived from an EMBL/GenBank/DDBJ whole genome shotgun (WGS) entry which is preliminary data.</text>
</comment>
<evidence type="ECO:0000313" key="12">
    <source>
        <dbReference type="Proteomes" id="UP000632195"/>
    </source>
</evidence>
<dbReference type="GO" id="GO:0006220">
    <property type="term" value="P:pyrimidine nucleotide metabolic process"/>
    <property type="evidence" value="ECO:0007669"/>
    <property type="project" value="UniProtKB-UniRule"/>
</dbReference>
<dbReference type="GO" id="GO:0005737">
    <property type="term" value="C:cytoplasm"/>
    <property type="evidence" value="ECO:0007669"/>
    <property type="project" value="UniProtKB-SubCell"/>
</dbReference>
<dbReference type="EMBL" id="BMNY01000001">
    <property type="protein sequence ID" value="GGM72110.1"/>
    <property type="molecule type" value="Genomic_DNA"/>
</dbReference>
<reference evidence="11" key="2">
    <citation type="submission" date="2022-09" db="EMBL/GenBank/DDBJ databases">
        <authorList>
            <person name="Sun Q."/>
            <person name="Ohkuma M."/>
        </authorList>
    </citation>
    <scope>NUCLEOTIDE SEQUENCE</scope>
    <source>
        <strain evidence="11">JCM 13583</strain>
    </source>
</reference>
<dbReference type="HAMAP" id="MF_00239">
    <property type="entry name" value="Cytidyl_kinase_type2"/>
    <property type="match status" value="1"/>
</dbReference>
<dbReference type="Gene3D" id="3.40.50.300">
    <property type="entry name" value="P-loop containing nucleotide triphosphate hydrolases"/>
    <property type="match status" value="1"/>
</dbReference>
<evidence type="ECO:0000313" key="11">
    <source>
        <dbReference type="EMBL" id="GGM72110.1"/>
    </source>
</evidence>
<name>A0AA37BQZ5_9ARCH</name>
<dbReference type="EC" id="2.7.4.25" evidence="10"/>
<evidence type="ECO:0000256" key="8">
    <source>
        <dbReference type="ARBA" id="ARBA00047615"/>
    </source>
</evidence>
<comment type="subcellular location">
    <subcellularLocation>
        <location evidence="1 10">Cytoplasm</location>
    </subcellularLocation>
</comment>
<evidence type="ECO:0000256" key="10">
    <source>
        <dbReference type="HAMAP-Rule" id="MF_00239"/>
    </source>
</evidence>
<comment type="catalytic activity">
    <reaction evidence="9 10">
        <text>CMP + ATP = CDP + ADP</text>
        <dbReference type="Rhea" id="RHEA:11600"/>
        <dbReference type="ChEBI" id="CHEBI:30616"/>
        <dbReference type="ChEBI" id="CHEBI:58069"/>
        <dbReference type="ChEBI" id="CHEBI:60377"/>
        <dbReference type="ChEBI" id="CHEBI:456216"/>
        <dbReference type="EC" id="2.7.4.25"/>
    </reaction>
</comment>
<dbReference type="CDD" id="cd02020">
    <property type="entry name" value="CMPK"/>
    <property type="match status" value="1"/>
</dbReference>
<evidence type="ECO:0000256" key="4">
    <source>
        <dbReference type="ARBA" id="ARBA00022679"/>
    </source>
</evidence>